<dbReference type="RefSeq" id="WP_127823554.1">
    <property type="nucleotide sequence ID" value="NZ_RQSM01000003.1"/>
</dbReference>
<dbReference type="SUPFAM" id="SSF55486">
    <property type="entry name" value="Metalloproteases ('zincins'), catalytic domain"/>
    <property type="match status" value="1"/>
</dbReference>
<keyword evidence="2" id="KW-1185">Reference proteome</keyword>
<dbReference type="AlphaFoldDB" id="A0A437UCV3"/>
<evidence type="ECO:0000313" key="1">
    <source>
        <dbReference type="EMBL" id="RVU91368.1"/>
    </source>
</evidence>
<gene>
    <name evidence="1" type="ORF">EH230_10925</name>
</gene>
<organism evidence="1 2">
    <name type="scientific">Flavobacterium columnare</name>
    <dbReference type="NCBI Taxonomy" id="996"/>
    <lineage>
        <taxon>Bacteria</taxon>
        <taxon>Pseudomonadati</taxon>
        <taxon>Bacteroidota</taxon>
        <taxon>Flavobacteriia</taxon>
        <taxon>Flavobacteriales</taxon>
        <taxon>Flavobacteriaceae</taxon>
        <taxon>Flavobacterium</taxon>
    </lineage>
</organism>
<protein>
    <submittedName>
        <fullName evidence="1">Uncharacterized protein</fullName>
    </submittedName>
</protein>
<evidence type="ECO:0000313" key="2">
    <source>
        <dbReference type="Proteomes" id="UP000288951"/>
    </source>
</evidence>
<sequence>MSRTRIVGGKITEIVGGEYNIYSTGDIIYNSQKEVTETAKEGIKYGTPESPPLGPKPEIKPKCLAYFRPHDNYDGEFGFDWLRTGDTKKKGDTWFGNIMGKYYENDNVTVFKDTNHWNTNFKKDLRMYDRLLRDYTLFNIPWKQKKGKNAFIYPTPIITLLEGKTATFNLKIEIEELPKKLTLEFKEKEATKHLSLNVQQISGLSKGKHTKSNFLKITCNKAFDTTQTLYVKADGEICGALKIHPNTPKFQKKINVVFVNVTTDINGKAVTGSAKAGGATFFKKCLNQALVIPNLVVETQDLDCTGNLLWNTFRNKFCTYGQINKNKKGYKVTKDSGLKSYLEQQLKDQFGNKYKGYYTVFFIGEKADWNGFSYFNSTFGVYFDGHNRGTLAHELMHAMTLAHTFDGLSASAKFTYQARTTDNIMDYSHQLTPPIDRKIIYHWQWKVLNSKIL</sequence>
<proteinExistence type="predicted"/>
<dbReference type="EMBL" id="RQSM01000003">
    <property type="protein sequence ID" value="RVU91368.1"/>
    <property type="molecule type" value="Genomic_DNA"/>
</dbReference>
<comment type="caution">
    <text evidence="1">The sequence shown here is derived from an EMBL/GenBank/DDBJ whole genome shotgun (WGS) entry which is preliminary data.</text>
</comment>
<dbReference type="OrthoDB" id="6717961at2"/>
<accession>A0A437UCV3</accession>
<name>A0A437UCV3_9FLAO</name>
<dbReference type="Proteomes" id="UP000288951">
    <property type="component" value="Unassembled WGS sequence"/>
</dbReference>
<reference evidence="1" key="1">
    <citation type="submission" date="2018-12" db="EMBL/GenBank/DDBJ databases">
        <title>Draft genome sequence of Flaovobacterium columnare ARS1 isolated from channel catfish in Alabama.</title>
        <authorList>
            <person name="Cai W."/>
            <person name="Arias C."/>
        </authorList>
    </citation>
    <scope>NUCLEOTIDE SEQUENCE [LARGE SCALE GENOMIC DNA]</scope>
    <source>
        <strain evidence="1">ARS1</strain>
    </source>
</reference>